<comment type="caution">
    <text evidence="4">The sequence shown here is derived from an EMBL/GenBank/DDBJ whole genome shotgun (WGS) entry which is preliminary data.</text>
</comment>
<dbReference type="InterPro" id="IPR011004">
    <property type="entry name" value="Trimer_LpxA-like_sf"/>
</dbReference>
<dbReference type="GO" id="GO:0016746">
    <property type="term" value="F:acyltransferase activity"/>
    <property type="evidence" value="ECO:0007669"/>
    <property type="project" value="UniProtKB-KW"/>
</dbReference>
<dbReference type="InterPro" id="IPR018357">
    <property type="entry name" value="Hexapep_transf_CS"/>
</dbReference>
<dbReference type="Pfam" id="PF24894">
    <property type="entry name" value="Hexapep_GlmU"/>
    <property type="match status" value="1"/>
</dbReference>
<dbReference type="CDD" id="cd04647">
    <property type="entry name" value="LbH_MAT_like"/>
    <property type="match status" value="1"/>
</dbReference>
<gene>
    <name evidence="4" type="ORF">ACFQQG_15415</name>
</gene>
<organism evidence="4 5">
    <name type="scientific">Halovenus salina</name>
    <dbReference type="NCBI Taxonomy" id="1510225"/>
    <lineage>
        <taxon>Archaea</taxon>
        <taxon>Methanobacteriati</taxon>
        <taxon>Methanobacteriota</taxon>
        <taxon>Stenosarchaea group</taxon>
        <taxon>Halobacteria</taxon>
        <taxon>Halobacteriales</taxon>
        <taxon>Haloarculaceae</taxon>
        <taxon>Halovenus</taxon>
    </lineage>
</organism>
<dbReference type="InterPro" id="IPR056818">
    <property type="entry name" value="GlmU/GlgC-like_hexapep"/>
</dbReference>
<keyword evidence="4" id="KW-0012">Acyltransferase</keyword>
<dbReference type="Proteomes" id="UP001596445">
    <property type="component" value="Unassembled WGS sequence"/>
</dbReference>
<dbReference type="InterPro" id="IPR001451">
    <property type="entry name" value="Hexapep"/>
</dbReference>
<keyword evidence="2" id="KW-0808">Transferase</keyword>
<dbReference type="Gene3D" id="2.160.10.10">
    <property type="entry name" value="Hexapeptide repeat proteins"/>
    <property type="match status" value="1"/>
</dbReference>
<evidence type="ECO:0000259" key="3">
    <source>
        <dbReference type="Pfam" id="PF24894"/>
    </source>
</evidence>
<reference evidence="4 5" key="1">
    <citation type="journal article" date="2019" name="Int. J. Syst. Evol. Microbiol.">
        <title>The Global Catalogue of Microorganisms (GCM) 10K type strain sequencing project: providing services to taxonomists for standard genome sequencing and annotation.</title>
        <authorList>
            <consortium name="The Broad Institute Genomics Platform"/>
            <consortium name="The Broad Institute Genome Sequencing Center for Infectious Disease"/>
            <person name="Wu L."/>
            <person name="Ma J."/>
        </authorList>
    </citation>
    <scope>NUCLEOTIDE SEQUENCE [LARGE SCALE GENOMIC DNA]</scope>
    <source>
        <strain evidence="4 5">JCM 30072</strain>
    </source>
</reference>
<proteinExistence type="inferred from homology"/>
<dbReference type="GeneID" id="76631446"/>
<dbReference type="PANTHER" id="PTHR23416">
    <property type="entry name" value="SIALIC ACID SYNTHASE-RELATED"/>
    <property type="match status" value="1"/>
</dbReference>
<comment type="similarity">
    <text evidence="1">Belongs to the transferase hexapeptide repeat family.</text>
</comment>
<dbReference type="Pfam" id="PF00132">
    <property type="entry name" value="Hexapep"/>
    <property type="match status" value="1"/>
</dbReference>
<keyword evidence="5" id="KW-1185">Reference proteome</keyword>
<evidence type="ECO:0000313" key="4">
    <source>
        <dbReference type="EMBL" id="MFC7059304.1"/>
    </source>
</evidence>
<dbReference type="RefSeq" id="WP_267162070.1">
    <property type="nucleotide sequence ID" value="NZ_CP112972.1"/>
</dbReference>
<evidence type="ECO:0000256" key="1">
    <source>
        <dbReference type="ARBA" id="ARBA00007274"/>
    </source>
</evidence>
<evidence type="ECO:0000256" key="2">
    <source>
        <dbReference type="ARBA" id="ARBA00022679"/>
    </source>
</evidence>
<evidence type="ECO:0000313" key="5">
    <source>
        <dbReference type="Proteomes" id="UP001596445"/>
    </source>
</evidence>
<dbReference type="AlphaFoldDB" id="A0ABD5W6H7"/>
<protein>
    <submittedName>
        <fullName evidence="4">Acyltransferase</fullName>
    </submittedName>
</protein>
<sequence>MAIDDTARLVDSTVGDAEIREHVTVHDSDIGDDCRLYERVSVKKSTIGDSVDINAGSYVENATIESCVQIGPNSTVAGVTHDLDEDGMTFRNDIFEPIHLRDGVFVGAGAVVGPGVELGENVVVAAGATVTDDIAPEMVVLGSPPDQRTVPLAAWESSHDARR</sequence>
<dbReference type="SUPFAM" id="SSF51161">
    <property type="entry name" value="Trimeric LpxA-like enzymes"/>
    <property type="match status" value="1"/>
</dbReference>
<feature type="domain" description="Glucose-1-phosphate adenylyltransferase/Bifunctional protein GlmU-like C-terminal hexapeptide" evidence="3">
    <location>
        <begin position="6"/>
        <end position="89"/>
    </location>
</feature>
<dbReference type="PROSITE" id="PS00101">
    <property type="entry name" value="HEXAPEP_TRANSFERASES"/>
    <property type="match status" value="1"/>
</dbReference>
<dbReference type="EMBL" id="JBHSZI010000001">
    <property type="protein sequence ID" value="MFC7059304.1"/>
    <property type="molecule type" value="Genomic_DNA"/>
</dbReference>
<accession>A0ABD5W6H7</accession>
<name>A0ABD5W6H7_9EURY</name>
<dbReference type="PANTHER" id="PTHR23416:SF23">
    <property type="entry name" value="ACETYLTRANSFERASE C18B11.09C-RELATED"/>
    <property type="match status" value="1"/>
</dbReference>
<dbReference type="InterPro" id="IPR051159">
    <property type="entry name" value="Hexapeptide_acetyltransf"/>
</dbReference>